<sequence>MKPDEKYMPSKVRQDDDTYNAIDNIIDFDNNHENNENDDINLVPFKTQLPYNVLPTGWIPVFIFDNVGGPNNIPTNLSTTMPSTPMGFQSPFGLQFITPNTPSISGSNFGTPPFNYTTSPMGAPTPSEQFTNPYYPLSNLNTPNTIKATTDNIGGMPNKPFTMGGTTGGMTGGTSTMGSSWMPSWMHHGNTGTTGGMTSGTGTMGGTIGGMIGGTGTMGSTTGGMTGGTGTMGSTTGGMTGGTGTMGSTTGSMTGGTGTMGSTTGGMTGGTGTMGSTAKTNQPPIPSFNNFNGNSSAPTNLSFENEPINAGSNSIVPPSEDLTDGLIPYNIQPTSYSSPRIDNDITEILRNFDLDLDEDLDLSRVNSDKRIDNIFLNISKKHPEVISLLKAYNIPFPIIKLVIRRIIKLSLIHGKRTDE</sequence>
<name>A0ABR8PP04_9CLOT</name>
<gene>
    <name evidence="1" type="ORF">H9661_00970</name>
</gene>
<organism evidence="1 2">
    <name type="scientific">Clostridium cibarium</name>
    <dbReference type="NCBI Taxonomy" id="2762247"/>
    <lineage>
        <taxon>Bacteria</taxon>
        <taxon>Bacillati</taxon>
        <taxon>Bacillota</taxon>
        <taxon>Clostridia</taxon>
        <taxon>Eubacteriales</taxon>
        <taxon>Clostridiaceae</taxon>
        <taxon>Clostridium</taxon>
    </lineage>
</organism>
<dbReference type="Proteomes" id="UP000627781">
    <property type="component" value="Unassembled WGS sequence"/>
</dbReference>
<evidence type="ECO:0000313" key="1">
    <source>
        <dbReference type="EMBL" id="MBD7909913.1"/>
    </source>
</evidence>
<dbReference type="RefSeq" id="WP_191767476.1">
    <property type="nucleotide sequence ID" value="NZ_JACSRA010000001.1"/>
</dbReference>
<comment type="caution">
    <text evidence="1">The sequence shown here is derived from an EMBL/GenBank/DDBJ whole genome shotgun (WGS) entry which is preliminary data.</text>
</comment>
<dbReference type="EMBL" id="JACSRA010000001">
    <property type="protein sequence ID" value="MBD7909913.1"/>
    <property type="molecule type" value="Genomic_DNA"/>
</dbReference>
<protein>
    <submittedName>
        <fullName evidence="1">Uncharacterized protein</fullName>
    </submittedName>
</protein>
<proteinExistence type="predicted"/>
<reference evidence="1 2" key="1">
    <citation type="submission" date="2020-08" db="EMBL/GenBank/DDBJ databases">
        <title>A Genomic Blueprint of the Chicken Gut Microbiome.</title>
        <authorList>
            <person name="Gilroy R."/>
            <person name="Ravi A."/>
            <person name="Getino M."/>
            <person name="Pursley I."/>
            <person name="Horton D.L."/>
            <person name="Alikhan N.-F."/>
            <person name="Baker D."/>
            <person name="Gharbi K."/>
            <person name="Hall N."/>
            <person name="Watson M."/>
            <person name="Adriaenssens E.M."/>
            <person name="Foster-Nyarko E."/>
            <person name="Jarju S."/>
            <person name="Secka A."/>
            <person name="Antonio M."/>
            <person name="Oren A."/>
            <person name="Chaudhuri R."/>
            <person name="La Ragione R.M."/>
            <person name="Hildebrand F."/>
            <person name="Pallen M.J."/>
        </authorList>
    </citation>
    <scope>NUCLEOTIDE SEQUENCE [LARGE SCALE GENOMIC DNA]</scope>
    <source>
        <strain evidence="1 2">Sa3CVN1</strain>
    </source>
</reference>
<keyword evidence="2" id="KW-1185">Reference proteome</keyword>
<accession>A0ABR8PP04</accession>
<evidence type="ECO:0000313" key="2">
    <source>
        <dbReference type="Proteomes" id="UP000627781"/>
    </source>
</evidence>